<keyword evidence="4" id="KW-0653">Protein transport</keyword>
<dbReference type="GO" id="GO:0044615">
    <property type="term" value="C:nuclear pore nuclear basket"/>
    <property type="evidence" value="ECO:0007669"/>
    <property type="project" value="TreeGrafter"/>
</dbReference>
<dbReference type="GO" id="GO:0044613">
    <property type="term" value="C:nuclear pore central transport channel"/>
    <property type="evidence" value="ECO:0007669"/>
    <property type="project" value="TreeGrafter"/>
</dbReference>
<evidence type="ECO:0000313" key="12">
    <source>
        <dbReference type="Proteomes" id="UP001213000"/>
    </source>
</evidence>
<dbReference type="Proteomes" id="UP001213000">
    <property type="component" value="Unassembled WGS sequence"/>
</dbReference>
<dbReference type="GO" id="GO:0017056">
    <property type="term" value="F:structural constituent of nuclear pore"/>
    <property type="evidence" value="ECO:0007669"/>
    <property type="project" value="TreeGrafter"/>
</dbReference>
<organism evidence="11 12">
    <name type="scientific">Leucocoprinus birnbaumii</name>
    <dbReference type="NCBI Taxonomy" id="56174"/>
    <lineage>
        <taxon>Eukaryota</taxon>
        <taxon>Fungi</taxon>
        <taxon>Dikarya</taxon>
        <taxon>Basidiomycota</taxon>
        <taxon>Agaricomycotina</taxon>
        <taxon>Agaricomycetes</taxon>
        <taxon>Agaricomycetidae</taxon>
        <taxon>Agaricales</taxon>
        <taxon>Agaricineae</taxon>
        <taxon>Agaricaceae</taxon>
        <taxon>Leucocoprinus</taxon>
    </lineage>
</organism>
<keyword evidence="5" id="KW-0811">Translocation</keyword>
<keyword evidence="6 8" id="KW-0906">Nuclear pore complex</keyword>
<dbReference type="GO" id="GO:0006999">
    <property type="term" value="P:nuclear pore organization"/>
    <property type="evidence" value="ECO:0007669"/>
    <property type="project" value="TreeGrafter"/>
</dbReference>
<evidence type="ECO:0000259" key="10">
    <source>
        <dbReference type="PROSITE" id="PS51472"/>
    </source>
</evidence>
<feature type="compositionally biased region" description="Low complexity" evidence="9">
    <location>
        <begin position="24"/>
        <end position="47"/>
    </location>
</feature>
<keyword evidence="7 8" id="KW-0539">Nucleus</keyword>
<evidence type="ECO:0000256" key="4">
    <source>
        <dbReference type="ARBA" id="ARBA00022927"/>
    </source>
</evidence>
<evidence type="ECO:0000256" key="5">
    <source>
        <dbReference type="ARBA" id="ARBA00023010"/>
    </source>
</evidence>
<sequence>MSFGSFTVAGMSSSTSSHAPNLNSWGSGSTSGQPGSSFSDSLSQSRSHYQPGYLMSTSQNNNTPQSSQRVDDLPIVQTKVKLNNVLTRGSASEFGMESMFQSTRQRQTFTDEDAPPRSSVNDIPNEIYADASPHGLATKSLTLEGSHLGRRPSRMAPVTQTSPPVYVVVFGYPPEKYSSIVEFFKSLGNSTEPEPNTEVVNCFRIGYYDPADALRAVRKNGEVFAGSWMIGTKWAEPAQAEAVLGQSLLRTSISGTPAEAYSSAAAMTVDEPTQSPVASNTPTVGTPIRLAPSTSAFRKAGAPKPTTPLPAKPTGAPVSSTTASNKGIMGQVSDLIWGW</sequence>
<feature type="region of interest" description="Disordered" evidence="9">
    <location>
        <begin position="1"/>
        <end position="75"/>
    </location>
</feature>
<evidence type="ECO:0000256" key="8">
    <source>
        <dbReference type="PROSITE-ProRule" id="PRU00804"/>
    </source>
</evidence>
<accession>A0AAD5W2H7</accession>
<dbReference type="InterPro" id="IPR012677">
    <property type="entry name" value="Nucleotide-bd_a/b_plait_sf"/>
</dbReference>
<keyword evidence="12" id="KW-1185">Reference proteome</keyword>
<name>A0AAD5W2H7_9AGAR</name>
<evidence type="ECO:0000256" key="9">
    <source>
        <dbReference type="SAM" id="MobiDB-lite"/>
    </source>
</evidence>
<gene>
    <name evidence="11" type="ORF">NP233_g351</name>
</gene>
<proteinExistence type="predicted"/>
<reference evidence="11" key="1">
    <citation type="submission" date="2022-07" db="EMBL/GenBank/DDBJ databases">
        <title>Genome Sequence of Leucocoprinus birnbaumii.</title>
        <authorList>
            <person name="Buettner E."/>
        </authorList>
    </citation>
    <scope>NUCLEOTIDE SEQUENCE</scope>
    <source>
        <strain evidence="11">VT141</strain>
    </source>
</reference>
<feature type="compositionally biased region" description="Polar residues" evidence="9">
    <location>
        <begin position="10"/>
        <end position="23"/>
    </location>
</feature>
<comment type="subcellular location">
    <subcellularLocation>
        <location evidence="1">Nucleus</location>
        <location evidence="1">Nuclear pore complex</location>
    </subcellularLocation>
</comment>
<feature type="compositionally biased region" description="Low complexity" evidence="9">
    <location>
        <begin position="56"/>
        <end position="68"/>
    </location>
</feature>
<dbReference type="PANTHER" id="PTHR21527:SF6">
    <property type="entry name" value="NUCLEOPORIN NUP35"/>
    <property type="match status" value="1"/>
</dbReference>
<keyword evidence="2 8" id="KW-0813">Transport</keyword>
<dbReference type="PANTHER" id="PTHR21527">
    <property type="entry name" value="NUCLEOPORIN NUP35"/>
    <property type="match status" value="1"/>
</dbReference>
<dbReference type="Gene3D" id="3.30.70.330">
    <property type="match status" value="1"/>
</dbReference>
<dbReference type="GO" id="GO:0006607">
    <property type="term" value="P:NLS-bearing protein import into nucleus"/>
    <property type="evidence" value="ECO:0007669"/>
    <property type="project" value="TreeGrafter"/>
</dbReference>
<evidence type="ECO:0000256" key="2">
    <source>
        <dbReference type="ARBA" id="ARBA00022448"/>
    </source>
</evidence>
<dbReference type="GO" id="GO:0005543">
    <property type="term" value="F:phospholipid binding"/>
    <property type="evidence" value="ECO:0007669"/>
    <property type="project" value="TreeGrafter"/>
</dbReference>
<dbReference type="SUPFAM" id="SSF54928">
    <property type="entry name" value="RNA-binding domain, RBD"/>
    <property type="match status" value="1"/>
</dbReference>
<evidence type="ECO:0000256" key="7">
    <source>
        <dbReference type="ARBA" id="ARBA00023242"/>
    </source>
</evidence>
<comment type="caution">
    <text evidence="11">The sequence shown here is derived from an EMBL/GenBank/DDBJ whole genome shotgun (WGS) entry which is preliminary data.</text>
</comment>
<dbReference type="GO" id="GO:0003676">
    <property type="term" value="F:nucleic acid binding"/>
    <property type="evidence" value="ECO:0007669"/>
    <property type="project" value="InterPro"/>
</dbReference>
<dbReference type="EMBL" id="JANIEX010000009">
    <property type="protein sequence ID" value="KAJ3576557.1"/>
    <property type="molecule type" value="Genomic_DNA"/>
</dbReference>
<keyword evidence="3 8" id="KW-0509">mRNA transport</keyword>
<dbReference type="GO" id="GO:0051028">
    <property type="term" value="P:mRNA transport"/>
    <property type="evidence" value="ECO:0007669"/>
    <property type="project" value="UniProtKB-UniRule"/>
</dbReference>
<evidence type="ECO:0000313" key="11">
    <source>
        <dbReference type="EMBL" id="KAJ3576557.1"/>
    </source>
</evidence>
<evidence type="ECO:0000256" key="3">
    <source>
        <dbReference type="ARBA" id="ARBA00022816"/>
    </source>
</evidence>
<evidence type="ECO:0000256" key="1">
    <source>
        <dbReference type="ARBA" id="ARBA00004567"/>
    </source>
</evidence>
<evidence type="ECO:0000256" key="6">
    <source>
        <dbReference type="ARBA" id="ARBA00023132"/>
    </source>
</evidence>
<dbReference type="AlphaFoldDB" id="A0AAD5W2H7"/>
<feature type="domain" description="RRM Nup35-type" evidence="10">
    <location>
        <begin position="161"/>
        <end position="242"/>
    </location>
</feature>
<dbReference type="Pfam" id="PF05172">
    <property type="entry name" value="RRM_Nup35"/>
    <property type="match status" value="1"/>
</dbReference>
<dbReference type="InterPro" id="IPR035979">
    <property type="entry name" value="RBD_domain_sf"/>
</dbReference>
<dbReference type="InterPro" id="IPR007846">
    <property type="entry name" value="RRM_NUP35_dom"/>
</dbReference>
<dbReference type="PROSITE" id="PS51472">
    <property type="entry name" value="RRM_NUP35"/>
    <property type="match status" value="1"/>
</dbReference>
<feature type="region of interest" description="Disordered" evidence="9">
    <location>
        <begin position="294"/>
        <end position="325"/>
    </location>
</feature>
<protein>
    <recommendedName>
        <fullName evidence="10">RRM Nup35-type domain-containing protein</fullName>
    </recommendedName>
</protein>